<feature type="chain" id="PRO_5012067334" evidence="1">
    <location>
        <begin position="21"/>
        <end position="246"/>
    </location>
</feature>
<dbReference type="Pfam" id="PF04402">
    <property type="entry name" value="SIMPL"/>
    <property type="match status" value="1"/>
</dbReference>
<evidence type="ECO:0000256" key="1">
    <source>
        <dbReference type="SAM" id="SignalP"/>
    </source>
</evidence>
<dbReference type="Gene3D" id="3.30.70.2970">
    <property type="entry name" value="Protein of unknown function (DUF541), domain 2"/>
    <property type="match status" value="1"/>
</dbReference>
<dbReference type="InterPro" id="IPR052022">
    <property type="entry name" value="26kDa_periplasmic_antigen"/>
</dbReference>
<dbReference type="EMBL" id="LT960614">
    <property type="protein sequence ID" value="SON57729.1"/>
    <property type="molecule type" value="Genomic_DNA"/>
</dbReference>
<proteinExistence type="predicted"/>
<dbReference type="InterPro" id="IPR007497">
    <property type="entry name" value="SIMPL/DUF541"/>
</dbReference>
<gene>
    <name evidence="2" type="ORF">HDIA_4188</name>
</gene>
<name>A0A2C9DC26_9HYPH</name>
<dbReference type="KEGG" id="hdi:HDIA_4188"/>
<dbReference type="PANTHER" id="PTHR34387:SF1">
    <property type="entry name" value="PERIPLASMIC IMMUNOGENIC PROTEIN"/>
    <property type="match status" value="1"/>
</dbReference>
<dbReference type="GO" id="GO:0006974">
    <property type="term" value="P:DNA damage response"/>
    <property type="evidence" value="ECO:0007669"/>
    <property type="project" value="TreeGrafter"/>
</dbReference>
<dbReference type="AlphaFoldDB" id="A0A2C9DC26"/>
<protein>
    <submittedName>
        <fullName evidence="2">26 kDa periplasmic immunogenic protein</fullName>
    </submittedName>
</protein>
<organism evidence="2 3">
    <name type="scientific">Hartmannibacter diazotrophicus</name>
    <dbReference type="NCBI Taxonomy" id="1482074"/>
    <lineage>
        <taxon>Bacteria</taxon>
        <taxon>Pseudomonadati</taxon>
        <taxon>Pseudomonadota</taxon>
        <taxon>Alphaproteobacteria</taxon>
        <taxon>Hyphomicrobiales</taxon>
        <taxon>Pleomorphomonadaceae</taxon>
        <taxon>Hartmannibacter</taxon>
    </lineage>
</organism>
<reference evidence="3" key="1">
    <citation type="submission" date="2017-09" db="EMBL/GenBank/DDBJ databases">
        <title>Genome sequence of Nannocystis excedens DSM 71.</title>
        <authorList>
            <person name="Blom J."/>
        </authorList>
    </citation>
    <scope>NUCLEOTIDE SEQUENCE [LARGE SCALE GENOMIC DNA]</scope>
    <source>
        <strain evidence="3">type strain: E19</strain>
    </source>
</reference>
<accession>A0A2C9DC26</accession>
<keyword evidence="1" id="KW-0732">Signal</keyword>
<dbReference type="Proteomes" id="UP000223606">
    <property type="component" value="Chromosome 1"/>
</dbReference>
<evidence type="ECO:0000313" key="2">
    <source>
        <dbReference type="EMBL" id="SON57729.1"/>
    </source>
</evidence>
<dbReference type="Gene3D" id="3.30.110.170">
    <property type="entry name" value="Protein of unknown function (DUF541), domain 1"/>
    <property type="match status" value="1"/>
</dbReference>
<dbReference type="PANTHER" id="PTHR34387">
    <property type="entry name" value="SLR1258 PROTEIN"/>
    <property type="match status" value="1"/>
</dbReference>
<sequence length="246" mass="25973">MRVNRILLLLVGLTAASTFAASGAARAEEAPRLSTLSLSAEGVVSAPPDTAVVTTGVVTEGETAEAALAGNNKSMAALMAALKDAGLPERDIQTSNFSLQPVYAPYDKPSDAPSQGPRITGYQVMNRVTVTISNLETAGPLLDKVVKVGANNIEGISFEVADDSALMDEARQKALKEAKRRADLYAEAGGFSVGRILDMSENMVSPPRPYAMKTMAMRAEMDSVPLAAGETDLRVDVQVTYEILPK</sequence>
<feature type="signal peptide" evidence="1">
    <location>
        <begin position="1"/>
        <end position="20"/>
    </location>
</feature>
<keyword evidence="3" id="KW-1185">Reference proteome</keyword>
<evidence type="ECO:0000313" key="3">
    <source>
        <dbReference type="Proteomes" id="UP000223606"/>
    </source>
</evidence>